<organism evidence="4 5">
    <name type="scientific">Hymenobacter defluvii</name>
    <dbReference type="NCBI Taxonomy" id="2054411"/>
    <lineage>
        <taxon>Bacteria</taxon>
        <taxon>Pseudomonadati</taxon>
        <taxon>Bacteroidota</taxon>
        <taxon>Cytophagia</taxon>
        <taxon>Cytophagales</taxon>
        <taxon>Hymenobacteraceae</taxon>
        <taxon>Hymenobacter</taxon>
    </lineage>
</organism>
<dbReference type="PANTHER" id="PTHR10357:SF179">
    <property type="entry name" value="NEUTRAL AND BASIC AMINO ACID TRANSPORT PROTEIN RBAT"/>
    <property type="match status" value="1"/>
</dbReference>
<gene>
    <name evidence="4" type="ORF">J4D97_04275</name>
</gene>
<sequence>MLFPVFLHKRSFCSLLSSLLLLTGATACNQNSKQESAVGTEATATAAADTTVLTKNPDWWKETVVYQLYPRSFQDSNGDGVGDLRGIISRLDYLKSLGVGTVWLNPIYASPNDDNGYDISNYRQIIPEFGTMQDFDELLREMHRRGLKLVMDLVVNHSSDEHQWFQQARSSRTNPYRNYYYWWPAEKGTPPARYSTFDVKKNAWAYDSLTNSYYLHIFSRKQPDLNWNNPKLRQEVYNIMRFWADKGIDGFRLDAFQFVAKDPTFPPMPGLTEQNYANAYNHGPHLHDYLQEMNREVLSHYNLMTVAEGAGRNPTEAMLFVDPARKELGMTYHFEGTGVGSNSDTYQLTELKRVFTKWDSTFAHKGWQALDLGNHDQPRMVSKFGDDRPAFRAASAKLLNTFLLTMRGTPYCYYGDELGMTNNPKLAKIEDYRDVAARNGYQLVKSQGGDLAAYLKNLRRFSRDHSRTPMQWDSTAHAGFTTGTPWLPVNPNYRTVNEAAENQDATSVLTHFRRATAMRQQHRVLVYGQYQLFDAANPHIYAYTRTQGPDKVLVILNFSSEVRRWPMPAGLKSSGQPWLNNYSGFTMEPTLTLQPWQAVVLPLAQ</sequence>
<dbReference type="Gene3D" id="3.90.400.10">
    <property type="entry name" value="Oligo-1,6-glucosidase, Domain 2"/>
    <property type="match status" value="1"/>
</dbReference>
<dbReference type="Gene3D" id="2.60.40.1180">
    <property type="entry name" value="Golgi alpha-mannosidase II"/>
    <property type="match status" value="1"/>
</dbReference>
<feature type="signal peptide" evidence="2">
    <location>
        <begin position="1"/>
        <end position="27"/>
    </location>
</feature>
<proteinExistence type="inferred from homology"/>
<dbReference type="InterPro" id="IPR006047">
    <property type="entry name" value="GH13_cat_dom"/>
</dbReference>
<evidence type="ECO:0000313" key="5">
    <source>
        <dbReference type="Proteomes" id="UP000670527"/>
    </source>
</evidence>
<dbReference type="InterPro" id="IPR045857">
    <property type="entry name" value="O16G_dom_2"/>
</dbReference>
<dbReference type="Proteomes" id="UP000670527">
    <property type="component" value="Unassembled WGS sequence"/>
</dbReference>
<protein>
    <submittedName>
        <fullName evidence="4">Alpha-glucosidase</fullName>
    </submittedName>
</protein>
<dbReference type="RefSeq" id="WP_208306521.1">
    <property type="nucleotide sequence ID" value="NZ_JAGETX010000002.1"/>
</dbReference>
<dbReference type="InterPro" id="IPR013780">
    <property type="entry name" value="Glyco_hydro_b"/>
</dbReference>
<feature type="chain" id="PRO_5047447603" evidence="2">
    <location>
        <begin position="28"/>
        <end position="605"/>
    </location>
</feature>
<evidence type="ECO:0000256" key="2">
    <source>
        <dbReference type="SAM" id="SignalP"/>
    </source>
</evidence>
<comment type="caution">
    <text evidence="4">The sequence shown here is derived from an EMBL/GenBank/DDBJ whole genome shotgun (WGS) entry which is preliminary data.</text>
</comment>
<dbReference type="SMART" id="SM00642">
    <property type="entry name" value="Aamy"/>
    <property type="match status" value="1"/>
</dbReference>
<dbReference type="EMBL" id="JAGETX010000002">
    <property type="protein sequence ID" value="MBO3269858.1"/>
    <property type="molecule type" value="Genomic_DNA"/>
</dbReference>
<dbReference type="InterPro" id="IPR017853">
    <property type="entry name" value="GH"/>
</dbReference>
<dbReference type="Gene3D" id="3.20.20.80">
    <property type="entry name" value="Glycosidases"/>
    <property type="match status" value="1"/>
</dbReference>
<evidence type="ECO:0000313" key="4">
    <source>
        <dbReference type="EMBL" id="MBO3269858.1"/>
    </source>
</evidence>
<name>A0ABS3T949_9BACT</name>
<dbReference type="PANTHER" id="PTHR10357">
    <property type="entry name" value="ALPHA-AMYLASE FAMILY MEMBER"/>
    <property type="match status" value="1"/>
</dbReference>
<evidence type="ECO:0000259" key="3">
    <source>
        <dbReference type="SMART" id="SM00642"/>
    </source>
</evidence>
<evidence type="ECO:0000256" key="1">
    <source>
        <dbReference type="ARBA" id="ARBA00008061"/>
    </source>
</evidence>
<dbReference type="Pfam" id="PF00128">
    <property type="entry name" value="Alpha-amylase"/>
    <property type="match status" value="1"/>
</dbReference>
<keyword evidence="5" id="KW-1185">Reference proteome</keyword>
<keyword evidence="2" id="KW-0732">Signal</keyword>
<feature type="domain" description="Glycosyl hydrolase family 13 catalytic" evidence="3">
    <location>
        <begin position="67"/>
        <end position="467"/>
    </location>
</feature>
<comment type="similarity">
    <text evidence="1">Belongs to the glycosyl hydrolase 13 family.</text>
</comment>
<dbReference type="NCBIfam" id="NF008183">
    <property type="entry name" value="PRK10933.1"/>
    <property type="match status" value="1"/>
</dbReference>
<dbReference type="SUPFAM" id="SSF51011">
    <property type="entry name" value="Glycosyl hydrolase domain"/>
    <property type="match status" value="1"/>
</dbReference>
<reference evidence="4 5" key="1">
    <citation type="submission" date="2021-03" db="EMBL/GenBank/DDBJ databases">
        <authorList>
            <person name="Kim M.K."/>
        </authorList>
    </citation>
    <scope>NUCLEOTIDE SEQUENCE [LARGE SCALE GENOMIC DNA]</scope>
    <source>
        <strain evidence="4 5">BT507</strain>
    </source>
</reference>
<dbReference type="CDD" id="cd11333">
    <property type="entry name" value="AmyAc_SI_OligoGlu_DGase"/>
    <property type="match status" value="1"/>
</dbReference>
<dbReference type="SUPFAM" id="SSF51445">
    <property type="entry name" value="(Trans)glycosidases"/>
    <property type="match status" value="1"/>
</dbReference>
<accession>A0ABS3T949</accession>